<sequence length="185" mass="22003">MEYESLIQYFNSDEDSINAPPPSFMNDLEEEDNIETEPTEKIIKSKKLCFDNFNDPFLEIIENDKVDNVLDIFSDSENEDNSKYSDDSSFTWGNGNNDFVTLTENQIQNTLNNIKRELYDEKTNKDEIEYKEQKNCKLINFEEEEDFDYLDNQVNNENKLSNYNKSIKECQQWSSKFKFLRLIIL</sequence>
<proteinExistence type="predicted"/>
<evidence type="ECO:0000313" key="2">
    <source>
        <dbReference type="Proteomes" id="UP000193920"/>
    </source>
</evidence>
<keyword evidence="2" id="KW-1185">Reference proteome</keyword>
<dbReference type="AlphaFoldDB" id="A0A1Y2E9K7"/>
<protein>
    <submittedName>
        <fullName evidence="1">Uncharacterized protein</fullName>
    </submittedName>
</protein>
<accession>A0A1Y2E9K7</accession>
<dbReference type="Proteomes" id="UP000193920">
    <property type="component" value="Unassembled WGS sequence"/>
</dbReference>
<dbReference type="OrthoDB" id="10526497at2759"/>
<dbReference type="EMBL" id="MCOG01000046">
    <property type="protein sequence ID" value="ORY68087.1"/>
    <property type="molecule type" value="Genomic_DNA"/>
</dbReference>
<reference evidence="1 2" key="1">
    <citation type="submission" date="2016-08" db="EMBL/GenBank/DDBJ databases">
        <title>A Parts List for Fungal Cellulosomes Revealed by Comparative Genomics.</title>
        <authorList>
            <consortium name="DOE Joint Genome Institute"/>
            <person name="Haitjema C.H."/>
            <person name="Gilmore S.P."/>
            <person name="Henske J.K."/>
            <person name="Solomon K.V."/>
            <person name="De Groot R."/>
            <person name="Kuo A."/>
            <person name="Mondo S.J."/>
            <person name="Salamov A.A."/>
            <person name="Labutti K."/>
            <person name="Zhao Z."/>
            <person name="Chiniquy J."/>
            <person name="Barry K."/>
            <person name="Brewer H.M."/>
            <person name="Purvine S.O."/>
            <person name="Wright A.T."/>
            <person name="Boxma B."/>
            <person name="Van Alen T."/>
            <person name="Hackstein J.H."/>
            <person name="Baker S.E."/>
            <person name="Grigoriev I.V."/>
            <person name="O'Malley M.A."/>
        </authorList>
    </citation>
    <scope>NUCLEOTIDE SEQUENCE [LARGE SCALE GENOMIC DNA]</scope>
    <source>
        <strain evidence="1 2">G1</strain>
    </source>
</reference>
<organism evidence="1 2">
    <name type="scientific">Neocallimastix californiae</name>
    <dbReference type="NCBI Taxonomy" id="1754190"/>
    <lineage>
        <taxon>Eukaryota</taxon>
        <taxon>Fungi</taxon>
        <taxon>Fungi incertae sedis</taxon>
        <taxon>Chytridiomycota</taxon>
        <taxon>Chytridiomycota incertae sedis</taxon>
        <taxon>Neocallimastigomycetes</taxon>
        <taxon>Neocallimastigales</taxon>
        <taxon>Neocallimastigaceae</taxon>
        <taxon>Neocallimastix</taxon>
    </lineage>
</organism>
<name>A0A1Y2E9K7_9FUNG</name>
<comment type="caution">
    <text evidence="1">The sequence shown here is derived from an EMBL/GenBank/DDBJ whole genome shotgun (WGS) entry which is preliminary data.</text>
</comment>
<gene>
    <name evidence="1" type="ORF">LY90DRAFT_212955</name>
</gene>
<evidence type="ECO:0000313" key="1">
    <source>
        <dbReference type="EMBL" id="ORY68087.1"/>
    </source>
</evidence>